<dbReference type="Pfam" id="PF11901">
    <property type="entry name" value="DM9"/>
    <property type="match status" value="1"/>
</dbReference>
<comment type="caution">
    <text evidence="1">The sequence shown here is derived from an EMBL/GenBank/DDBJ whole genome shotgun (WGS) entry which is preliminary data.</text>
</comment>
<dbReference type="Gene3D" id="2.10.70.10">
    <property type="entry name" value="Complement Module, domain 1"/>
    <property type="match status" value="1"/>
</dbReference>
<reference evidence="2" key="1">
    <citation type="submission" date="2023-01" db="EMBL/GenBank/DDBJ databases">
        <title>Key to firefly adult light organ development and bioluminescence: homeobox transcription factors regulate luciferase expression and transportation to peroxisome.</title>
        <authorList>
            <person name="Fu X."/>
        </authorList>
    </citation>
    <scope>NUCLEOTIDE SEQUENCE [LARGE SCALE GENOMIC DNA]</scope>
</reference>
<organism evidence="1 2">
    <name type="scientific">Aquatica leii</name>
    <dbReference type="NCBI Taxonomy" id="1421715"/>
    <lineage>
        <taxon>Eukaryota</taxon>
        <taxon>Metazoa</taxon>
        <taxon>Ecdysozoa</taxon>
        <taxon>Arthropoda</taxon>
        <taxon>Hexapoda</taxon>
        <taxon>Insecta</taxon>
        <taxon>Pterygota</taxon>
        <taxon>Neoptera</taxon>
        <taxon>Endopterygota</taxon>
        <taxon>Coleoptera</taxon>
        <taxon>Polyphaga</taxon>
        <taxon>Elateriformia</taxon>
        <taxon>Elateroidea</taxon>
        <taxon>Lampyridae</taxon>
        <taxon>Luciolinae</taxon>
        <taxon>Aquatica</taxon>
    </lineage>
</organism>
<accession>A0AAN7P3F6</accession>
<evidence type="ECO:0000313" key="2">
    <source>
        <dbReference type="Proteomes" id="UP001353858"/>
    </source>
</evidence>
<dbReference type="SMART" id="SM00696">
    <property type="entry name" value="DM9"/>
    <property type="match status" value="1"/>
</dbReference>
<name>A0AAN7P3F6_9COLE</name>
<dbReference type="EMBL" id="JARPUR010000006">
    <property type="protein sequence ID" value="KAK4874553.1"/>
    <property type="molecule type" value="Genomic_DNA"/>
</dbReference>
<dbReference type="Proteomes" id="UP001353858">
    <property type="component" value="Unassembled WGS sequence"/>
</dbReference>
<protein>
    <submittedName>
        <fullName evidence="1">Uncharacterized protein</fullName>
    </submittedName>
</protein>
<dbReference type="SUPFAM" id="SSF57603">
    <property type="entry name" value="FnI-like domain"/>
    <property type="match status" value="1"/>
</dbReference>
<sequence>MLLLLLSLVACASATIIEDYCWRDYDGTIPSDAFPAGLDRNGFPMYIGQTLYENKIIPGKILQNDTNIYVEWYGKEVTQSLNTKILCTEQQKKLEWVITDRQNLLQLPSDMQLIKGGFEPGYVTYLGRVLSDGETLVGKIVCNETPLNVVNVEEIQETEEVVEDDDFTTHTLDRLSSAATCLVAGVEYTHGQQIYRDDPCEFCLCLDGEMFCWWQDCPPTLEGPCRDRLPFSPCANGPKTSATPKIYKLSSTTQRTSSSKVSNSITTETIVTETINTSSGTTEREKPITTTIRAQPLPKFTKWPMWKKKIQDYYVGALNVIDGKLKKTGSPTDLLIPIKSQILEFCITKKVSSNFIEVEENFDINSDHLAIILTLSEKIIKRAARAILINKTTDWESFQIDVQNNINLNISKEYEIGASLPHDTGNCVECICGAGAQVTCSPHQCGPPVDDINDYRPLGPRPPLTDTF</sequence>
<dbReference type="AlphaFoldDB" id="A0AAN7P3F6"/>
<keyword evidence="2" id="KW-1185">Reference proteome</keyword>
<gene>
    <name evidence="1" type="ORF">RN001_013913</name>
</gene>
<evidence type="ECO:0000313" key="1">
    <source>
        <dbReference type="EMBL" id="KAK4874553.1"/>
    </source>
</evidence>
<proteinExistence type="predicted"/>
<dbReference type="PANTHER" id="PTHR31649:SF10">
    <property type="entry name" value="IP19903P-RELATED"/>
    <property type="match status" value="1"/>
</dbReference>
<dbReference type="InterPro" id="IPR006616">
    <property type="entry name" value="DM9_repeat"/>
</dbReference>
<dbReference type="PANTHER" id="PTHR31649">
    <property type="entry name" value="AGAP009604-PA"/>
    <property type="match status" value="1"/>
</dbReference>